<feature type="transmembrane region" description="Helical" evidence="5">
    <location>
        <begin position="30"/>
        <end position="48"/>
    </location>
</feature>
<feature type="transmembrane region" description="Helical" evidence="5">
    <location>
        <begin position="340"/>
        <end position="361"/>
    </location>
</feature>
<dbReference type="InterPro" id="IPR006153">
    <property type="entry name" value="Cation/H_exchanger_TM"/>
</dbReference>
<keyword evidence="4 5" id="KW-0472">Membrane</keyword>
<name>A0A9D1CM68_9FIRM</name>
<dbReference type="PANTHER" id="PTHR43021:SF2">
    <property type="entry name" value="CATION_H+ EXCHANGER DOMAIN-CONTAINING PROTEIN"/>
    <property type="match status" value="1"/>
</dbReference>
<sequence>MLEGIIRLLLAIALALRAGKLASMLKMPSVLGFLIAGMALGPHAFGLLSQEILDAPVYHTLISILECGMGLMLGTEMIWRRMRSYGKQIMVITLAQSLATFFVVSLVFSLIFYFLDIPIFLGLIFGGIALATAPAPALSIVSEYKTDGPVTKTLIPLAVMDDVIAICVFLSVMGLVLHQTAGGSVPSYLVLLVVALPIVIGFLVGWPTAKILQKIASAKVRAGIVFAGAVVTGVVTLLANTYLMPLPVLNFMLSGMVYSAVFSNLVEETLLEETMQYCTPVIGACFTLMIMNLGAPLDYHLILGAGVFTAVYILSRAAGKMGGAALGAQLSHAAPTVKKYLGMTLLPHSGVSLVLTGIAISSLTGDYSQYGDIVRGTIAAAAVINEIIAVFVARRGFKLAGEMGKAGSQNTNCTSSI</sequence>
<comment type="caution">
    <text evidence="7">The sequence shown here is derived from an EMBL/GenBank/DDBJ whole genome shotgun (WGS) entry which is preliminary data.</text>
</comment>
<protein>
    <submittedName>
        <fullName evidence="7">Cation:proton antiporter</fullName>
    </submittedName>
</protein>
<keyword evidence="3 5" id="KW-1133">Transmembrane helix</keyword>
<feature type="transmembrane region" description="Helical" evidence="5">
    <location>
        <begin position="220"/>
        <end position="242"/>
    </location>
</feature>
<dbReference type="PANTHER" id="PTHR43021">
    <property type="entry name" value="NA(+)/H(+) ANTIPORTER-RELATED"/>
    <property type="match status" value="1"/>
</dbReference>
<proteinExistence type="predicted"/>
<feature type="transmembrane region" description="Helical" evidence="5">
    <location>
        <begin position="6"/>
        <end position="23"/>
    </location>
</feature>
<evidence type="ECO:0000313" key="8">
    <source>
        <dbReference type="Proteomes" id="UP000886796"/>
    </source>
</evidence>
<reference evidence="7" key="2">
    <citation type="journal article" date="2021" name="PeerJ">
        <title>Extensive microbial diversity within the chicken gut microbiome revealed by metagenomics and culture.</title>
        <authorList>
            <person name="Gilroy R."/>
            <person name="Ravi A."/>
            <person name="Getino M."/>
            <person name="Pursley I."/>
            <person name="Horton D.L."/>
            <person name="Alikhan N.F."/>
            <person name="Baker D."/>
            <person name="Gharbi K."/>
            <person name="Hall N."/>
            <person name="Watson M."/>
            <person name="Adriaenssens E.M."/>
            <person name="Foster-Nyarko E."/>
            <person name="Jarju S."/>
            <person name="Secka A."/>
            <person name="Antonio M."/>
            <person name="Oren A."/>
            <person name="Chaudhuri R.R."/>
            <person name="La Ragione R."/>
            <person name="Hildebrand F."/>
            <person name="Pallen M.J."/>
        </authorList>
    </citation>
    <scope>NUCLEOTIDE SEQUENCE</scope>
    <source>
        <strain evidence="7">13361</strain>
    </source>
</reference>
<feature type="transmembrane region" description="Helical" evidence="5">
    <location>
        <begin position="301"/>
        <end position="319"/>
    </location>
</feature>
<comment type="subcellular location">
    <subcellularLocation>
        <location evidence="1">Membrane</location>
        <topology evidence="1">Multi-pass membrane protein</topology>
    </subcellularLocation>
</comment>
<dbReference type="AlphaFoldDB" id="A0A9D1CM68"/>
<feature type="transmembrane region" description="Helical" evidence="5">
    <location>
        <begin position="60"/>
        <end position="79"/>
    </location>
</feature>
<dbReference type="EMBL" id="DVFK01000064">
    <property type="protein sequence ID" value="HIQ67728.1"/>
    <property type="molecule type" value="Genomic_DNA"/>
</dbReference>
<feature type="transmembrane region" description="Helical" evidence="5">
    <location>
        <begin position="91"/>
        <end position="113"/>
    </location>
</feature>
<dbReference type="Gene3D" id="1.20.1530.20">
    <property type="match status" value="1"/>
</dbReference>
<dbReference type="Proteomes" id="UP000886796">
    <property type="component" value="Unassembled WGS sequence"/>
</dbReference>
<keyword evidence="2 5" id="KW-0812">Transmembrane</keyword>
<gene>
    <name evidence="7" type="ORF">IAB74_04360</name>
</gene>
<organism evidence="7 8">
    <name type="scientific">Candidatus Faecousia excrementigallinarum</name>
    <dbReference type="NCBI Taxonomy" id="2840806"/>
    <lineage>
        <taxon>Bacteria</taxon>
        <taxon>Bacillati</taxon>
        <taxon>Bacillota</taxon>
        <taxon>Clostridia</taxon>
        <taxon>Eubacteriales</taxon>
        <taxon>Oscillospiraceae</taxon>
        <taxon>Faecousia</taxon>
    </lineage>
</organism>
<feature type="transmembrane region" description="Helical" evidence="5">
    <location>
        <begin position="119"/>
        <end position="141"/>
    </location>
</feature>
<dbReference type="GO" id="GO:0015297">
    <property type="term" value="F:antiporter activity"/>
    <property type="evidence" value="ECO:0007669"/>
    <property type="project" value="InterPro"/>
</dbReference>
<reference evidence="7" key="1">
    <citation type="submission" date="2020-10" db="EMBL/GenBank/DDBJ databases">
        <authorList>
            <person name="Gilroy R."/>
        </authorList>
    </citation>
    <scope>NUCLEOTIDE SEQUENCE</scope>
    <source>
        <strain evidence="7">13361</strain>
    </source>
</reference>
<feature type="transmembrane region" description="Helical" evidence="5">
    <location>
        <begin position="153"/>
        <end position="176"/>
    </location>
</feature>
<feature type="transmembrane region" description="Helical" evidence="5">
    <location>
        <begin position="373"/>
        <end position="393"/>
    </location>
</feature>
<dbReference type="InterPro" id="IPR038770">
    <property type="entry name" value="Na+/solute_symporter_sf"/>
</dbReference>
<evidence type="ECO:0000256" key="2">
    <source>
        <dbReference type="ARBA" id="ARBA00022692"/>
    </source>
</evidence>
<feature type="domain" description="Cation/H+ exchanger transmembrane" evidence="6">
    <location>
        <begin position="13"/>
        <end position="362"/>
    </location>
</feature>
<dbReference type="Pfam" id="PF00999">
    <property type="entry name" value="Na_H_Exchanger"/>
    <property type="match status" value="1"/>
</dbReference>
<evidence type="ECO:0000256" key="1">
    <source>
        <dbReference type="ARBA" id="ARBA00004141"/>
    </source>
</evidence>
<evidence type="ECO:0000259" key="6">
    <source>
        <dbReference type="Pfam" id="PF00999"/>
    </source>
</evidence>
<dbReference type="GO" id="GO:1902600">
    <property type="term" value="P:proton transmembrane transport"/>
    <property type="evidence" value="ECO:0007669"/>
    <property type="project" value="InterPro"/>
</dbReference>
<evidence type="ECO:0000256" key="5">
    <source>
        <dbReference type="SAM" id="Phobius"/>
    </source>
</evidence>
<feature type="transmembrane region" description="Helical" evidence="5">
    <location>
        <begin position="188"/>
        <end position="208"/>
    </location>
</feature>
<evidence type="ECO:0000313" key="7">
    <source>
        <dbReference type="EMBL" id="HIQ67728.1"/>
    </source>
</evidence>
<dbReference type="GO" id="GO:0016020">
    <property type="term" value="C:membrane"/>
    <property type="evidence" value="ECO:0007669"/>
    <property type="project" value="UniProtKB-SubCell"/>
</dbReference>
<accession>A0A9D1CM68</accession>
<evidence type="ECO:0000256" key="4">
    <source>
        <dbReference type="ARBA" id="ARBA00023136"/>
    </source>
</evidence>
<evidence type="ECO:0000256" key="3">
    <source>
        <dbReference type="ARBA" id="ARBA00022989"/>
    </source>
</evidence>